<accession>A0A974C806</accession>
<feature type="region of interest" description="Disordered" evidence="1">
    <location>
        <begin position="1"/>
        <end position="66"/>
    </location>
</feature>
<evidence type="ECO:0000313" key="3">
    <source>
        <dbReference type="Proteomes" id="UP000694892"/>
    </source>
</evidence>
<name>A0A974C806_XENLA</name>
<reference evidence="3" key="1">
    <citation type="journal article" date="2016" name="Nature">
        <title>Genome evolution in the allotetraploid frog Xenopus laevis.</title>
        <authorList>
            <person name="Session A.M."/>
            <person name="Uno Y."/>
            <person name="Kwon T."/>
            <person name="Chapman J.A."/>
            <person name="Toyoda A."/>
            <person name="Takahashi S."/>
            <person name="Fukui A."/>
            <person name="Hikosaka A."/>
            <person name="Suzuki A."/>
            <person name="Kondo M."/>
            <person name="van Heeringen S.J."/>
            <person name="Quigley I."/>
            <person name="Heinz S."/>
            <person name="Ogino H."/>
            <person name="Ochi H."/>
            <person name="Hellsten U."/>
            <person name="Lyons J.B."/>
            <person name="Simakov O."/>
            <person name="Putnam N."/>
            <person name="Stites J."/>
            <person name="Kuroki Y."/>
            <person name="Tanaka T."/>
            <person name="Michiue T."/>
            <person name="Watanabe M."/>
            <person name="Bogdanovic O."/>
            <person name="Lister R."/>
            <person name="Georgiou G."/>
            <person name="Paranjpe S.S."/>
            <person name="van Kruijsbergen I."/>
            <person name="Shu S."/>
            <person name="Carlson J."/>
            <person name="Kinoshita T."/>
            <person name="Ohta Y."/>
            <person name="Mawaribuchi S."/>
            <person name="Jenkins J."/>
            <person name="Grimwood J."/>
            <person name="Schmutz J."/>
            <person name="Mitros T."/>
            <person name="Mozaffari S.V."/>
            <person name="Suzuki Y."/>
            <person name="Haramoto Y."/>
            <person name="Yamamoto T.S."/>
            <person name="Takagi C."/>
            <person name="Heald R."/>
            <person name="Miller K."/>
            <person name="Haudenschild C."/>
            <person name="Kitzman J."/>
            <person name="Nakayama T."/>
            <person name="Izutsu Y."/>
            <person name="Robert J."/>
            <person name="Fortriede J."/>
            <person name="Burns K."/>
            <person name="Lotay V."/>
            <person name="Karimi K."/>
            <person name="Yasuoka Y."/>
            <person name="Dichmann D.S."/>
            <person name="Flajnik M.F."/>
            <person name="Houston D.W."/>
            <person name="Shendure J."/>
            <person name="DuPasquier L."/>
            <person name="Vize P.D."/>
            <person name="Zorn A.M."/>
            <person name="Ito M."/>
            <person name="Marcotte E.M."/>
            <person name="Wallingford J.B."/>
            <person name="Ito Y."/>
            <person name="Asashima M."/>
            <person name="Ueno N."/>
            <person name="Matsuda Y."/>
            <person name="Veenstra G.J."/>
            <person name="Fujiyama A."/>
            <person name="Harland R.M."/>
            <person name="Taira M."/>
            <person name="Rokhsar D.S."/>
        </authorList>
    </citation>
    <scope>NUCLEOTIDE SEQUENCE [LARGE SCALE GENOMIC DNA]</scope>
    <source>
        <strain evidence="3">J</strain>
    </source>
</reference>
<gene>
    <name evidence="2" type="ORF">XELAEV_18039570mg</name>
</gene>
<protein>
    <submittedName>
        <fullName evidence="2">Uncharacterized protein</fullName>
    </submittedName>
</protein>
<sequence>MVPGTQAPPPVQYDALSKMAPGTHSMRSIEGTHKEPVADSFPYSAEVNRGPEAAEEGGRGVRAVSESARYTHKSRVTCGTFCLSYDREQELSTGQYRPWARLGPWCCPTREVIL</sequence>
<feature type="compositionally biased region" description="Pro residues" evidence="1">
    <location>
        <begin position="1"/>
        <end position="11"/>
    </location>
</feature>
<proteinExistence type="predicted"/>
<organism evidence="2 3">
    <name type="scientific">Xenopus laevis</name>
    <name type="common">African clawed frog</name>
    <dbReference type="NCBI Taxonomy" id="8355"/>
    <lineage>
        <taxon>Eukaryota</taxon>
        <taxon>Metazoa</taxon>
        <taxon>Chordata</taxon>
        <taxon>Craniata</taxon>
        <taxon>Vertebrata</taxon>
        <taxon>Euteleostomi</taxon>
        <taxon>Amphibia</taxon>
        <taxon>Batrachia</taxon>
        <taxon>Anura</taxon>
        <taxon>Pipoidea</taxon>
        <taxon>Pipidae</taxon>
        <taxon>Xenopodinae</taxon>
        <taxon>Xenopus</taxon>
        <taxon>Xenopus</taxon>
    </lineage>
</organism>
<dbReference type="AlphaFoldDB" id="A0A974C806"/>
<evidence type="ECO:0000256" key="1">
    <source>
        <dbReference type="SAM" id="MobiDB-lite"/>
    </source>
</evidence>
<dbReference type="Proteomes" id="UP000694892">
    <property type="component" value="Chromosome 8L"/>
</dbReference>
<evidence type="ECO:0000313" key="2">
    <source>
        <dbReference type="EMBL" id="OCT68272.1"/>
    </source>
</evidence>
<dbReference type="EMBL" id="CM004480">
    <property type="protein sequence ID" value="OCT68272.1"/>
    <property type="molecule type" value="Genomic_DNA"/>
</dbReference>